<name>A0ACB7XPC1_9ERIC</name>
<reference evidence="1 2" key="1">
    <citation type="journal article" date="2021" name="Hortic Res">
        <title>High-quality reference genome and annotation aids understanding of berry development for evergreen blueberry (Vaccinium darrowii).</title>
        <authorList>
            <person name="Yu J."/>
            <person name="Hulse-Kemp A.M."/>
            <person name="Babiker E."/>
            <person name="Staton M."/>
        </authorList>
    </citation>
    <scope>NUCLEOTIDE SEQUENCE [LARGE SCALE GENOMIC DNA]</scope>
    <source>
        <strain evidence="2">cv. NJ 8807/NJ 8810</strain>
        <tissue evidence="1">Young leaf</tissue>
    </source>
</reference>
<sequence>MRGGEFMEVDMGILEVGLGVETEFGLAEVGGGGGEVDGDVVGGGDEAGEVEELVEMAMAWEWHYYNLDLSFFGAGIHALAWILDITNIHGGGCFPLIGCKMLQIEQAFNLTFSF</sequence>
<evidence type="ECO:0000313" key="2">
    <source>
        <dbReference type="Proteomes" id="UP000828048"/>
    </source>
</evidence>
<accession>A0ACB7XPC1</accession>
<dbReference type="Proteomes" id="UP000828048">
    <property type="component" value="Chromosome 1"/>
</dbReference>
<dbReference type="EMBL" id="CM037151">
    <property type="protein sequence ID" value="KAH7842737.1"/>
    <property type="molecule type" value="Genomic_DNA"/>
</dbReference>
<gene>
    <name evidence="1" type="ORF">Vadar_008597</name>
</gene>
<protein>
    <submittedName>
        <fullName evidence="1">Uncharacterized protein</fullName>
    </submittedName>
</protein>
<organism evidence="1 2">
    <name type="scientific">Vaccinium darrowii</name>
    <dbReference type="NCBI Taxonomy" id="229202"/>
    <lineage>
        <taxon>Eukaryota</taxon>
        <taxon>Viridiplantae</taxon>
        <taxon>Streptophyta</taxon>
        <taxon>Embryophyta</taxon>
        <taxon>Tracheophyta</taxon>
        <taxon>Spermatophyta</taxon>
        <taxon>Magnoliopsida</taxon>
        <taxon>eudicotyledons</taxon>
        <taxon>Gunneridae</taxon>
        <taxon>Pentapetalae</taxon>
        <taxon>asterids</taxon>
        <taxon>Ericales</taxon>
        <taxon>Ericaceae</taxon>
        <taxon>Vaccinioideae</taxon>
        <taxon>Vaccinieae</taxon>
        <taxon>Vaccinium</taxon>
    </lineage>
</organism>
<comment type="caution">
    <text evidence="1">The sequence shown here is derived from an EMBL/GenBank/DDBJ whole genome shotgun (WGS) entry which is preliminary data.</text>
</comment>
<proteinExistence type="predicted"/>
<keyword evidence="2" id="KW-1185">Reference proteome</keyword>
<evidence type="ECO:0000313" key="1">
    <source>
        <dbReference type="EMBL" id="KAH7842737.1"/>
    </source>
</evidence>